<evidence type="ECO:0000259" key="4">
    <source>
        <dbReference type="PROSITE" id="PS01124"/>
    </source>
</evidence>
<dbReference type="Proteomes" id="UP000005387">
    <property type="component" value="Unassembled WGS sequence"/>
</dbReference>
<dbReference type="InterPro" id="IPR018060">
    <property type="entry name" value="HTH_AraC"/>
</dbReference>
<dbReference type="Gene3D" id="2.60.120.10">
    <property type="entry name" value="Jelly Rolls"/>
    <property type="match status" value="1"/>
</dbReference>
<dbReference type="Gene3D" id="1.10.10.60">
    <property type="entry name" value="Homeodomain-like"/>
    <property type="match status" value="2"/>
</dbReference>
<dbReference type="STRING" id="717606.PaecuDRAFT_0027"/>
<evidence type="ECO:0000256" key="1">
    <source>
        <dbReference type="ARBA" id="ARBA00023015"/>
    </source>
</evidence>
<evidence type="ECO:0000313" key="6">
    <source>
        <dbReference type="Proteomes" id="UP000005387"/>
    </source>
</evidence>
<dbReference type="PANTHER" id="PTHR43280">
    <property type="entry name" value="ARAC-FAMILY TRANSCRIPTIONAL REGULATOR"/>
    <property type="match status" value="1"/>
</dbReference>
<organism evidence="5 6">
    <name type="scientific">Paenibacillus curdlanolyticus YK9</name>
    <dbReference type="NCBI Taxonomy" id="717606"/>
    <lineage>
        <taxon>Bacteria</taxon>
        <taxon>Bacillati</taxon>
        <taxon>Bacillota</taxon>
        <taxon>Bacilli</taxon>
        <taxon>Bacillales</taxon>
        <taxon>Paenibacillaceae</taxon>
        <taxon>Paenibacillus</taxon>
    </lineage>
</organism>
<dbReference type="PRINTS" id="PR00032">
    <property type="entry name" value="HTHARAC"/>
</dbReference>
<proteinExistence type="predicted"/>
<keyword evidence="2" id="KW-0238">DNA-binding</keyword>
<dbReference type="Pfam" id="PF02311">
    <property type="entry name" value="AraC_binding"/>
    <property type="match status" value="1"/>
</dbReference>
<dbReference type="Pfam" id="PF12833">
    <property type="entry name" value="HTH_18"/>
    <property type="match status" value="1"/>
</dbReference>
<dbReference type="eggNOG" id="COG4977">
    <property type="taxonomic scope" value="Bacteria"/>
</dbReference>
<dbReference type="GO" id="GO:0043565">
    <property type="term" value="F:sequence-specific DNA binding"/>
    <property type="evidence" value="ECO:0007669"/>
    <property type="project" value="InterPro"/>
</dbReference>
<keyword evidence="6" id="KW-1185">Reference proteome</keyword>
<dbReference type="InterPro" id="IPR037923">
    <property type="entry name" value="HTH-like"/>
</dbReference>
<gene>
    <name evidence="5" type="ORF">PaecuDRAFT_0027</name>
</gene>
<dbReference type="PANTHER" id="PTHR43280:SF28">
    <property type="entry name" value="HTH-TYPE TRANSCRIPTIONAL ACTIVATOR RHAS"/>
    <property type="match status" value="1"/>
</dbReference>
<feature type="domain" description="HTH araC/xylS-type" evidence="4">
    <location>
        <begin position="172"/>
        <end position="277"/>
    </location>
</feature>
<dbReference type="InterPro" id="IPR020449">
    <property type="entry name" value="Tscrpt_reg_AraC-type_HTH"/>
</dbReference>
<dbReference type="SUPFAM" id="SSF46689">
    <property type="entry name" value="Homeodomain-like"/>
    <property type="match status" value="1"/>
</dbReference>
<evidence type="ECO:0000256" key="3">
    <source>
        <dbReference type="ARBA" id="ARBA00023163"/>
    </source>
</evidence>
<name>E0I4I5_9BACL</name>
<dbReference type="GO" id="GO:0003700">
    <property type="term" value="F:DNA-binding transcription factor activity"/>
    <property type="evidence" value="ECO:0007669"/>
    <property type="project" value="InterPro"/>
</dbReference>
<evidence type="ECO:0000256" key="2">
    <source>
        <dbReference type="ARBA" id="ARBA00023125"/>
    </source>
</evidence>
<protein>
    <submittedName>
        <fullName evidence="5">Transcriptional regulator, AraC family</fullName>
    </submittedName>
</protein>
<reference evidence="5 6" key="1">
    <citation type="submission" date="2010-07" db="EMBL/GenBank/DDBJ databases">
        <title>The draft genome of Paenibacillus curdlanolyticus YK9.</title>
        <authorList>
            <consortium name="US DOE Joint Genome Institute (JGI-PGF)"/>
            <person name="Lucas S."/>
            <person name="Copeland A."/>
            <person name="Lapidus A."/>
            <person name="Cheng J.-F."/>
            <person name="Bruce D."/>
            <person name="Goodwin L."/>
            <person name="Pitluck S."/>
            <person name="Land M.L."/>
            <person name="Hauser L."/>
            <person name="Chang Y.-J."/>
            <person name="Jeffries C."/>
            <person name="Anderson I.J."/>
            <person name="Johnson E."/>
            <person name="Loganathan U."/>
            <person name="Mulhopadhyay B."/>
            <person name="Kyrpides N."/>
            <person name="Woyke T.J."/>
        </authorList>
    </citation>
    <scope>NUCLEOTIDE SEQUENCE [LARGE SCALE GENOMIC DNA]</scope>
    <source>
        <strain evidence="5 6">YK9</strain>
    </source>
</reference>
<dbReference type="SUPFAM" id="SSF51215">
    <property type="entry name" value="Regulatory protein AraC"/>
    <property type="match status" value="1"/>
</dbReference>
<keyword evidence="1" id="KW-0805">Transcription regulation</keyword>
<keyword evidence="3" id="KW-0804">Transcription</keyword>
<dbReference type="InterPro" id="IPR003313">
    <property type="entry name" value="AraC-bd"/>
</dbReference>
<accession>E0I4I5</accession>
<dbReference type="EMBL" id="AEDD01000001">
    <property type="protein sequence ID" value="EFM12516.1"/>
    <property type="molecule type" value="Genomic_DNA"/>
</dbReference>
<dbReference type="SMART" id="SM00342">
    <property type="entry name" value="HTH_ARAC"/>
    <property type="match status" value="1"/>
</dbReference>
<evidence type="ECO:0000313" key="5">
    <source>
        <dbReference type="EMBL" id="EFM12516.1"/>
    </source>
</evidence>
<dbReference type="AlphaFoldDB" id="E0I4I5"/>
<dbReference type="InterPro" id="IPR014710">
    <property type="entry name" value="RmlC-like_jellyroll"/>
</dbReference>
<dbReference type="RefSeq" id="WP_006036045.1">
    <property type="nucleotide sequence ID" value="NZ_AEDD01000001.1"/>
</dbReference>
<sequence length="284" mass="32297">MGLIKYTAEAHLGPGVESHFFTVSSLAYASPLHTHDFYELFLITTGSAIHLVNGQREPLTEGTLVFIRPDDRHAYDYDGESDCAFINICYTQSGMDAVFGFLGEPFDSSRLLQPGSPPTAHLALLDKEELIHRLDRIRAMSLDGKVQEMQLRGLLTDLLVRYFYSQTIAHEERMPDWLETLLIQMQREEHFIAGLPRLYALAGRSAGHINRVFKEWLHTTPISYINQLKLGYAKNLLVTSSLSITDIAFTAGFNNLSHFHHLFKRAFHMTPLDYRKMRSAVGRP</sequence>
<dbReference type="InterPro" id="IPR009057">
    <property type="entry name" value="Homeodomain-like_sf"/>
</dbReference>
<dbReference type="PROSITE" id="PS01124">
    <property type="entry name" value="HTH_ARAC_FAMILY_2"/>
    <property type="match status" value="1"/>
</dbReference>